<dbReference type="RefSeq" id="WP_203890688.1">
    <property type="nucleotide sequence ID" value="NZ_BOOH01000019.1"/>
</dbReference>
<organism evidence="1 2">
    <name type="scientific">Planobispora longispora</name>
    <dbReference type="NCBI Taxonomy" id="28887"/>
    <lineage>
        <taxon>Bacteria</taxon>
        <taxon>Bacillati</taxon>
        <taxon>Actinomycetota</taxon>
        <taxon>Actinomycetes</taxon>
        <taxon>Streptosporangiales</taxon>
        <taxon>Streptosporangiaceae</taxon>
        <taxon>Planobispora</taxon>
    </lineage>
</organism>
<name>A0A8J3RJK1_9ACTN</name>
<dbReference type="AlphaFoldDB" id="A0A8J3RJK1"/>
<keyword evidence="2" id="KW-1185">Reference proteome</keyword>
<reference evidence="1 2" key="1">
    <citation type="submission" date="2021-01" db="EMBL/GenBank/DDBJ databases">
        <title>Whole genome shotgun sequence of Planobispora longispora NBRC 13918.</title>
        <authorList>
            <person name="Komaki H."/>
            <person name="Tamura T."/>
        </authorList>
    </citation>
    <scope>NUCLEOTIDE SEQUENCE [LARGE SCALE GENOMIC DNA]</scope>
    <source>
        <strain evidence="1 2">NBRC 13918</strain>
    </source>
</reference>
<dbReference type="InterPro" id="IPR052550">
    <property type="entry name" value="Pyrimidine_5'-ntase_YjjG"/>
</dbReference>
<dbReference type="InterPro" id="IPR006439">
    <property type="entry name" value="HAD-SF_hydro_IA"/>
</dbReference>
<dbReference type="SFLD" id="SFLDS00003">
    <property type="entry name" value="Haloacid_Dehalogenase"/>
    <property type="match status" value="1"/>
</dbReference>
<dbReference type="InterPro" id="IPR036412">
    <property type="entry name" value="HAD-like_sf"/>
</dbReference>
<dbReference type="PANTHER" id="PTHR47478">
    <property type="match status" value="1"/>
</dbReference>
<accession>A0A8J3RJK1</accession>
<dbReference type="Gene3D" id="3.40.50.1000">
    <property type="entry name" value="HAD superfamily/HAD-like"/>
    <property type="match status" value="1"/>
</dbReference>
<dbReference type="InterPro" id="IPR023214">
    <property type="entry name" value="HAD_sf"/>
</dbReference>
<dbReference type="PANTHER" id="PTHR47478:SF1">
    <property type="entry name" value="PYRIMIDINE 5'-NUCLEOTIDASE YJJG"/>
    <property type="match status" value="1"/>
</dbReference>
<comment type="caution">
    <text evidence="1">The sequence shown here is derived from an EMBL/GenBank/DDBJ whole genome shotgun (WGS) entry which is preliminary data.</text>
</comment>
<dbReference type="SFLD" id="SFLDG01129">
    <property type="entry name" value="C1.5:_HAD__Beta-PGM__Phosphata"/>
    <property type="match status" value="1"/>
</dbReference>
<proteinExistence type="predicted"/>
<evidence type="ECO:0000313" key="1">
    <source>
        <dbReference type="EMBL" id="GIH76065.1"/>
    </source>
</evidence>
<dbReference type="InterPro" id="IPR023198">
    <property type="entry name" value="PGP-like_dom2"/>
</dbReference>
<dbReference type="Pfam" id="PF00702">
    <property type="entry name" value="Hydrolase"/>
    <property type="match status" value="1"/>
</dbReference>
<dbReference type="NCBIfam" id="TIGR01549">
    <property type="entry name" value="HAD-SF-IA-v1"/>
    <property type="match status" value="1"/>
</dbReference>
<dbReference type="Gene3D" id="1.10.150.240">
    <property type="entry name" value="Putative phosphatase, domain 2"/>
    <property type="match status" value="1"/>
</dbReference>
<dbReference type="EMBL" id="BOOH01000019">
    <property type="protein sequence ID" value="GIH76065.1"/>
    <property type="molecule type" value="Genomic_DNA"/>
</dbReference>
<gene>
    <name evidence="1" type="ORF">Plo01_24940</name>
</gene>
<dbReference type="Proteomes" id="UP000616724">
    <property type="component" value="Unassembled WGS sequence"/>
</dbReference>
<protein>
    <submittedName>
        <fullName evidence="1">Noncanonical pyrimidine nucleotidase, YjjG family protein</fullName>
    </submittedName>
</protein>
<sequence>MRPARESRYRVLLVDLDGTVIDYARTENSALREVHRRFFRSGLRAFLRDFHAVNEPLWAAYRERRIGLEELRLERWARLGAGPGVAAAFEDALGRHAVLFPEAREALRLLSRRFQLALVTDGLPAVQRVKLRRTRIERFFRQVVIAPEAGLRKPDGALLHHTMSLMDAKPDDSLMVGDSLVSDGGCAREAGVDFCLVDRTGGARLPDASDIPVHWTVTDLGVMWWSISMSVSIDVSADLPADVPADMPTTSP</sequence>
<evidence type="ECO:0000313" key="2">
    <source>
        <dbReference type="Proteomes" id="UP000616724"/>
    </source>
</evidence>
<dbReference type="SUPFAM" id="SSF56784">
    <property type="entry name" value="HAD-like"/>
    <property type="match status" value="1"/>
</dbReference>